<evidence type="ECO:0000313" key="2">
    <source>
        <dbReference type="Proteomes" id="UP000253772"/>
    </source>
</evidence>
<proteinExistence type="predicted"/>
<dbReference type="InterPro" id="IPR007833">
    <property type="entry name" value="Capsule_polysaccharide_synth"/>
</dbReference>
<organism evidence="1 2">
    <name type="scientific">Cupriavidus metallidurans</name>
    <dbReference type="NCBI Taxonomy" id="119219"/>
    <lineage>
        <taxon>Bacteria</taxon>
        <taxon>Pseudomonadati</taxon>
        <taxon>Pseudomonadota</taxon>
        <taxon>Betaproteobacteria</taxon>
        <taxon>Burkholderiales</taxon>
        <taxon>Burkholderiaceae</taxon>
        <taxon>Cupriavidus</taxon>
    </lineage>
</organism>
<dbReference type="AlphaFoldDB" id="A0A482IR37"/>
<sequence length="447" mass="49326">MAGPHATRLVVHACPPGGGVVMNAASPRNFLFLQGPPGAFFSRLATALRAGRHTVHRINFHGGDALDWRAGPAISWRGRESRWPEWLVRQLSRLAITDLVLFGDCRPLHQAAIRVATRDGLRVHVFEEGYLRPDWITLERDGVNGYSSLPRDPHWYRARAGDSCSLPGSGEDLPVPGNFGERARVALFYYLAAWLSWPYFPHYASHRPCHPARELAGWAGQLMRRRTMERNAIKAFDRLAGRPYYLFPLQLDSDFQLRVHSPFGGIADAMRLVIKSFALSAPEDCLLVLKSHPLDNGVTDWHALAMQEARRLGTTERLVWFDAGDIDVLSRNASGMVTVNSTTGTLALAAGVPVHVLGSAVYDMPGLTDQQELAAFWHAPCPPDPALFDAFRRVLRDRCLLRGGFHNTAAIDLLIAPVCKRLLAGDSAVNAYGSEIAIDEPLAEVPA</sequence>
<dbReference type="GO" id="GO:0000271">
    <property type="term" value="P:polysaccharide biosynthetic process"/>
    <property type="evidence" value="ECO:0007669"/>
    <property type="project" value="InterPro"/>
</dbReference>
<accession>A0A482IR37</accession>
<dbReference type="GO" id="GO:0015774">
    <property type="term" value="P:polysaccharide transport"/>
    <property type="evidence" value="ECO:0007669"/>
    <property type="project" value="InterPro"/>
</dbReference>
<reference evidence="1 2" key="1">
    <citation type="submission" date="2019-03" db="EMBL/GenBank/DDBJ databases">
        <title>Comparative insights into the high quality Complete genome sequence of highly metal resistant Cupriavidus metallidurans strain BS1 isolated from a gold-copper mine.</title>
        <authorList>
            <person name="Mazhar H.S."/>
            <person name="Rensing C."/>
        </authorList>
    </citation>
    <scope>NUCLEOTIDE SEQUENCE [LARGE SCALE GENOMIC DNA]</scope>
    <source>
        <strain evidence="1 2">BS1</strain>
    </source>
</reference>
<dbReference type="CDD" id="cd16441">
    <property type="entry name" value="beta_Kdo_transferase_KpsS"/>
    <property type="match status" value="1"/>
</dbReference>
<dbReference type="Proteomes" id="UP000253772">
    <property type="component" value="Chromosome c1"/>
</dbReference>
<dbReference type="Pfam" id="PF05159">
    <property type="entry name" value="Capsule_synth"/>
    <property type="match status" value="1"/>
</dbReference>
<dbReference type="EMBL" id="CP037900">
    <property type="protein sequence ID" value="QBP09997.1"/>
    <property type="molecule type" value="Genomic_DNA"/>
</dbReference>
<evidence type="ECO:0000313" key="1">
    <source>
        <dbReference type="EMBL" id="QBP09997.1"/>
    </source>
</evidence>
<protein>
    <submittedName>
        <fullName evidence="1">Capsular biosynthesis protein</fullName>
    </submittedName>
</protein>
<name>A0A482IR37_9BURK</name>
<gene>
    <name evidence="1" type="ORF">DDF84_009590</name>
</gene>
<dbReference type="OrthoDB" id="9794206at2"/>